<reference evidence="1" key="1">
    <citation type="journal article" date="2010" name="Science">
        <title>Plasticity of animal genome architecture unmasked by rapid evolution of a pelagic tunicate.</title>
        <authorList>
            <person name="Denoeud F."/>
            <person name="Henriet S."/>
            <person name="Mungpakdee S."/>
            <person name="Aury J.M."/>
            <person name="Da Silva C."/>
            <person name="Brinkmann H."/>
            <person name="Mikhaleva J."/>
            <person name="Olsen L.C."/>
            <person name="Jubin C."/>
            <person name="Canestro C."/>
            <person name="Bouquet J.M."/>
            <person name="Danks G."/>
            <person name="Poulain J."/>
            <person name="Campsteijn C."/>
            <person name="Adamski M."/>
            <person name="Cross I."/>
            <person name="Yadetie F."/>
            <person name="Muffato M."/>
            <person name="Louis A."/>
            <person name="Butcher S."/>
            <person name="Tsagkogeorga G."/>
            <person name="Konrad A."/>
            <person name="Singh S."/>
            <person name="Jensen M.F."/>
            <person name="Cong E.H."/>
            <person name="Eikeseth-Otteraa H."/>
            <person name="Noel B."/>
            <person name="Anthouard V."/>
            <person name="Porcel B.M."/>
            <person name="Kachouri-Lafond R."/>
            <person name="Nishino A."/>
            <person name="Ugolini M."/>
            <person name="Chourrout P."/>
            <person name="Nishida H."/>
            <person name="Aasland R."/>
            <person name="Huzurbazar S."/>
            <person name="Westhof E."/>
            <person name="Delsuc F."/>
            <person name="Lehrach H."/>
            <person name="Reinhardt R."/>
            <person name="Weissenbach J."/>
            <person name="Roy S.W."/>
            <person name="Artiguenave F."/>
            <person name="Postlethwait J.H."/>
            <person name="Manak J.R."/>
            <person name="Thompson E.M."/>
            <person name="Jaillon O."/>
            <person name="Du Pasquier L."/>
            <person name="Boudinot P."/>
            <person name="Liberles D.A."/>
            <person name="Volff J.N."/>
            <person name="Philippe H."/>
            <person name="Lenhard B."/>
            <person name="Roest Crollius H."/>
            <person name="Wincker P."/>
            <person name="Chourrout D."/>
        </authorList>
    </citation>
    <scope>NUCLEOTIDE SEQUENCE [LARGE SCALE GENOMIC DNA]</scope>
</reference>
<protein>
    <submittedName>
        <fullName evidence="1">Uncharacterized protein</fullName>
    </submittedName>
</protein>
<sequence length="312" mass="35705">MSPDLGNLSKDWICIPSGVLLIDEFNDPTYEDRFFGAGKINTEYDILTLSITPKLACYSLPFVPQFHYRQYFEDFMIRTTTNYHKWSPLLDLCKFKEGYQLKNWIDNWNAMKSNTLLHLEAKSAHFDYKLVVIARNAGLRRTPSIVWKELTNIIKLVGFNKPLRHFDDHVEKSFCKALESVDKANNLGIFKRGNAKTWHGIPKDENQISQKIGTTVCEPSAFGGTKLFSEKESNDLRWLLEVINATPEHALQLWSTTQQKAPCDGYSCAGYVIRKVLGNEVAADAFCKNYCKQNQSLSDIELPDMSTISHEM</sequence>
<dbReference type="Proteomes" id="UP000011014">
    <property type="component" value="Unassembled WGS sequence"/>
</dbReference>
<name>E4YZQ5_OIKDI</name>
<gene>
    <name evidence="1" type="ORF">GSOID_T00022976001</name>
</gene>
<dbReference type="EMBL" id="FN656181">
    <property type="protein sequence ID" value="CBY40933.1"/>
    <property type="molecule type" value="Genomic_DNA"/>
</dbReference>
<dbReference type="AlphaFoldDB" id="E4YZQ5"/>
<organism evidence="1">
    <name type="scientific">Oikopleura dioica</name>
    <name type="common">Tunicate</name>
    <dbReference type="NCBI Taxonomy" id="34765"/>
    <lineage>
        <taxon>Eukaryota</taxon>
        <taxon>Metazoa</taxon>
        <taxon>Chordata</taxon>
        <taxon>Tunicata</taxon>
        <taxon>Appendicularia</taxon>
        <taxon>Copelata</taxon>
        <taxon>Oikopleuridae</taxon>
        <taxon>Oikopleura</taxon>
    </lineage>
</organism>
<proteinExistence type="predicted"/>
<accession>E4YZQ5</accession>
<evidence type="ECO:0000313" key="1">
    <source>
        <dbReference type="EMBL" id="CBY40933.1"/>
    </source>
</evidence>